<evidence type="ECO:0000256" key="1">
    <source>
        <dbReference type="ARBA" id="ARBA00004123"/>
    </source>
</evidence>
<keyword evidence="4" id="KW-0539">Nucleus</keyword>
<dbReference type="GO" id="GO:0008270">
    <property type="term" value="F:zinc ion binding"/>
    <property type="evidence" value="ECO:0007669"/>
    <property type="project" value="InterPro"/>
</dbReference>
<dbReference type="PANTHER" id="PTHR46910">
    <property type="entry name" value="TRANSCRIPTION FACTOR PDR1"/>
    <property type="match status" value="1"/>
</dbReference>
<name>A0A6G1KXX5_9PEZI</name>
<dbReference type="GO" id="GO:0000981">
    <property type="term" value="F:DNA-binding transcription factor activity, RNA polymerase II-specific"/>
    <property type="evidence" value="ECO:0007669"/>
    <property type="project" value="InterPro"/>
</dbReference>
<dbReference type="GO" id="GO:0003677">
    <property type="term" value="F:DNA binding"/>
    <property type="evidence" value="ECO:0007669"/>
    <property type="project" value="UniProtKB-KW"/>
</dbReference>
<evidence type="ECO:0000313" key="8">
    <source>
        <dbReference type="Proteomes" id="UP000799436"/>
    </source>
</evidence>
<dbReference type="InterPro" id="IPR050987">
    <property type="entry name" value="AtrR-like"/>
</dbReference>
<keyword evidence="2" id="KW-0479">Metal-binding</keyword>
<dbReference type="CDD" id="cd00067">
    <property type="entry name" value="GAL4"/>
    <property type="match status" value="1"/>
</dbReference>
<dbReference type="Pfam" id="PF00172">
    <property type="entry name" value="Zn_clus"/>
    <property type="match status" value="1"/>
</dbReference>
<organism evidence="7 8">
    <name type="scientific">Teratosphaeria nubilosa</name>
    <dbReference type="NCBI Taxonomy" id="161662"/>
    <lineage>
        <taxon>Eukaryota</taxon>
        <taxon>Fungi</taxon>
        <taxon>Dikarya</taxon>
        <taxon>Ascomycota</taxon>
        <taxon>Pezizomycotina</taxon>
        <taxon>Dothideomycetes</taxon>
        <taxon>Dothideomycetidae</taxon>
        <taxon>Mycosphaerellales</taxon>
        <taxon>Teratosphaeriaceae</taxon>
        <taxon>Teratosphaeria</taxon>
    </lineage>
</organism>
<evidence type="ECO:0000256" key="4">
    <source>
        <dbReference type="ARBA" id="ARBA00023242"/>
    </source>
</evidence>
<reference evidence="7" key="1">
    <citation type="journal article" date="2020" name="Stud. Mycol.">
        <title>101 Dothideomycetes genomes: a test case for predicting lifestyles and emergence of pathogens.</title>
        <authorList>
            <person name="Haridas S."/>
            <person name="Albert R."/>
            <person name="Binder M."/>
            <person name="Bloem J."/>
            <person name="Labutti K."/>
            <person name="Salamov A."/>
            <person name="Andreopoulos B."/>
            <person name="Baker S."/>
            <person name="Barry K."/>
            <person name="Bills G."/>
            <person name="Bluhm B."/>
            <person name="Cannon C."/>
            <person name="Castanera R."/>
            <person name="Culley D."/>
            <person name="Daum C."/>
            <person name="Ezra D."/>
            <person name="Gonzalez J."/>
            <person name="Henrissat B."/>
            <person name="Kuo A."/>
            <person name="Liang C."/>
            <person name="Lipzen A."/>
            <person name="Lutzoni F."/>
            <person name="Magnuson J."/>
            <person name="Mondo S."/>
            <person name="Nolan M."/>
            <person name="Ohm R."/>
            <person name="Pangilinan J."/>
            <person name="Park H.-J."/>
            <person name="Ramirez L."/>
            <person name="Alfaro M."/>
            <person name="Sun H."/>
            <person name="Tritt A."/>
            <person name="Yoshinaga Y."/>
            <person name="Zwiers L.-H."/>
            <person name="Turgeon B."/>
            <person name="Goodwin S."/>
            <person name="Spatafora J."/>
            <person name="Crous P."/>
            <person name="Grigoriev I."/>
        </authorList>
    </citation>
    <scope>NUCLEOTIDE SEQUENCE</scope>
    <source>
        <strain evidence="7">CBS 116005</strain>
    </source>
</reference>
<accession>A0A6G1KXX5</accession>
<dbReference type="CDD" id="cd12148">
    <property type="entry name" value="fungal_TF_MHR"/>
    <property type="match status" value="1"/>
</dbReference>
<gene>
    <name evidence="7" type="ORF">EJ03DRAFT_279958</name>
</gene>
<sequence length="659" mass="72737">MPTRLAACDGCRSAKVSCTHDRPACARCREAGRECIYRDRPFKRRRTDSALSPDSGRASDTPSALASGQRPFACPRTLQSTRHNYPNPGYQGVSSHTTIFHHLPLDHTDRDGLEPCGTPVTSISVPVIDERRIYEGADLLNQIETLNLAGCKALLDSWLAEGVNLALAGPFVVPCADAATGMFKTDIAGHMSLQSSRQLFEKSSNTLLREAKTACTEFSGSFCGDNIRWETLGLFFVGVGRASFHYPCFAPLYTNVSERLDLQRTVTGIANQCVELALSLDCLNDLQLMLQYENYILHSYVYGDQSYHDWRKLGDAISSLLALGYHEQHGDPGRTPAFLIKLRRAAFARIYSADKNASIFLGRPPRLHKDHCRPVWPTYLSDGDQLESNWPPDGVFDYVVDSRWSAICAMLKEKALKLLKENDHAERVRQAGVLQAEAEARWQDLPSRFQLQGALKLSRGSPIERDFLVSARLNHLHVDFLIQLALVRRMVEPTAEIVDVAANMLNVAVESILLKAQLVNSGTGLIWRIAYYCLPAAGIICLYLLKGPDGDPQGTVSMPKLIQDLSVLVAQIESGSLVSVEDPNHALLAGAAQTIQSVLARVLSGDLRSSGRAHSNYTELDQSDSSVNWQPWYDDSGSLDFDPDFWSNLAVHPALLSGP</sequence>
<comment type="subcellular location">
    <subcellularLocation>
        <location evidence="1">Nucleus</location>
    </subcellularLocation>
</comment>
<proteinExistence type="predicted"/>
<dbReference type="OrthoDB" id="4898680at2759"/>
<dbReference type="PANTHER" id="PTHR46910:SF3">
    <property type="entry name" value="HALOTOLERANCE PROTEIN 9-RELATED"/>
    <property type="match status" value="1"/>
</dbReference>
<dbReference type="InterPro" id="IPR001138">
    <property type="entry name" value="Zn2Cys6_DnaBD"/>
</dbReference>
<dbReference type="AlphaFoldDB" id="A0A6G1KXX5"/>
<evidence type="ECO:0000259" key="6">
    <source>
        <dbReference type="PROSITE" id="PS50048"/>
    </source>
</evidence>
<feature type="region of interest" description="Disordered" evidence="5">
    <location>
        <begin position="46"/>
        <end position="70"/>
    </location>
</feature>
<evidence type="ECO:0000256" key="2">
    <source>
        <dbReference type="ARBA" id="ARBA00022723"/>
    </source>
</evidence>
<dbReference type="Proteomes" id="UP000799436">
    <property type="component" value="Unassembled WGS sequence"/>
</dbReference>
<dbReference type="Gene3D" id="4.10.240.10">
    <property type="entry name" value="Zn(2)-C6 fungal-type DNA-binding domain"/>
    <property type="match status" value="1"/>
</dbReference>
<feature type="domain" description="Zn(2)-C6 fungal-type" evidence="6">
    <location>
        <begin position="7"/>
        <end position="37"/>
    </location>
</feature>
<keyword evidence="8" id="KW-1185">Reference proteome</keyword>
<evidence type="ECO:0000313" key="7">
    <source>
        <dbReference type="EMBL" id="KAF2765523.1"/>
    </source>
</evidence>
<evidence type="ECO:0000256" key="3">
    <source>
        <dbReference type="ARBA" id="ARBA00023125"/>
    </source>
</evidence>
<dbReference type="PROSITE" id="PS00463">
    <property type="entry name" value="ZN2_CY6_FUNGAL_1"/>
    <property type="match status" value="1"/>
</dbReference>
<protein>
    <recommendedName>
        <fullName evidence="6">Zn(2)-C6 fungal-type domain-containing protein</fullName>
    </recommendedName>
</protein>
<dbReference type="InterPro" id="IPR036864">
    <property type="entry name" value="Zn2-C6_fun-type_DNA-bd_sf"/>
</dbReference>
<dbReference type="GO" id="GO:0005634">
    <property type="term" value="C:nucleus"/>
    <property type="evidence" value="ECO:0007669"/>
    <property type="project" value="UniProtKB-SubCell"/>
</dbReference>
<dbReference type="SUPFAM" id="SSF57701">
    <property type="entry name" value="Zn2/Cys6 DNA-binding domain"/>
    <property type="match status" value="1"/>
</dbReference>
<dbReference type="SMART" id="SM00066">
    <property type="entry name" value="GAL4"/>
    <property type="match status" value="1"/>
</dbReference>
<evidence type="ECO:0000256" key="5">
    <source>
        <dbReference type="SAM" id="MobiDB-lite"/>
    </source>
</evidence>
<keyword evidence="3" id="KW-0238">DNA-binding</keyword>
<dbReference type="EMBL" id="ML995890">
    <property type="protein sequence ID" value="KAF2765523.1"/>
    <property type="molecule type" value="Genomic_DNA"/>
</dbReference>
<dbReference type="PROSITE" id="PS50048">
    <property type="entry name" value="ZN2_CY6_FUNGAL_2"/>
    <property type="match status" value="1"/>
</dbReference>